<dbReference type="AlphaFoldDB" id="A0A4C1TRD7"/>
<dbReference type="Proteomes" id="UP000299102">
    <property type="component" value="Unassembled WGS sequence"/>
</dbReference>
<reference evidence="2 3" key="1">
    <citation type="journal article" date="2019" name="Commun. Biol.">
        <title>The bagworm genome reveals a unique fibroin gene that provides high tensile strength.</title>
        <authorList>
            <person name="Kono N."/>
            <person name="Nakamura H."/>
            <person name="Ohtoshi R."/>
            <person name="Tomita M."/>
            <person name="Numata K."/>
            <person name="Arakawa K."/>
        </authorList>
    </citation>
    <scope>NUCLEOTIDE SEQUENCE [LARGE SCALE GENOMIC DNA]</scope>
</reference>
<keyword evidence="3" id="KW-1185">Reference proteome</keyword>
<feature type="region of interest" description="Disordered" evidence="1">
    <location>
        <begin position="1"/>
        <end position="30"/>
    </location>
</feature>
<gene>
    <name evidence="2" type="ORF">EVAR_19351_1</name>
</gene>
<evidence type="ECO:0000256" key="1">
    <source>
        <dbReference type="SAM" id="MobiDB-lite"/>
    </source>
</evidence>
<name>A0A4C1TRD7_EUMVA</name>
<evidence type="ECO:0000313" key="2">
    <source>
        <dbReference type="EMBL" id="GBP16552.1"/>
    </source>
</evidence>
<accession>A0A4C1TRD7</accession>
<organism evidence="2 3">
    <name type="scientific">Eumeta variegata</name>
    <name type="common">Bagworm moth</name>
    <name type="synonym">Eumeta japonica</name>
    <dbReference type="NCBI Taxonomy" id="151549"/>
    <lineage>
        <taxon>Eukaryota</taxon>
        <taxon>Metazoa</taxon>
        <taxon>Ecdysozoa</taxon>
        <taxon>Arthropoda</taxon>
        <taxon>Hexapoda</taxon>
        <taxon>Insecta</taxon>
        <taxon>Pterygota</taxon>
        <taxon>Neoptera</taxon>
        <taxon>Endopterygota</taxon>
        <taxon>Lepidoptera</taxon>
        <taxon>Glossata</taxon>
        <taxon>Ditrysia</taxon>
        <taxon>Tineoidea</taxon>
        <taxon>Psychidae</taxon>
        <taxon>Oiketicinae</taxon>
        <taxon>Eumeta</taxon>
    </lineage>
</organism>
<protein>
    <submittedName>
        <fullName evidence="2">Uncharacterized protein</fullName>
    </submittedName>
</protein>
<evidence type="ECO:0000313" key="3">
    <source>
        <dbReference type="Proteomes" id="UP000299102"/>
    </source>
</evidence>
<proteinExistence type="predicted"/>
<comment type="caution">
    <text evidence="2">The sequence shown here is derived from an EMBL/GenBank/DDBJ whole genome shotgun (WGS) entry which is preliminary data.</text>
</comment>
<dbReference type="EMBL" id="BGZK01000080">
    <property type="protein sequence ID" value="GBP16552.1"/>
    <property type="molecule type" value="Genomic_DNA"/>
</dbReference>
<sequence length="89" mass="10055">MLVPHIPRSPYVLRRMSRQASPPGRTRMPHEHLDGCGVRFYKHENAGIGVRCKATADERGGCLECRLARRHITRLAGSACAPVVYEHRH</sequence>